<accession>A0A366DC96</accession>
<feature type="compositionally biased region" description="Acidic residues" evidence="1">
    <location>
        <begin position="219"/>
        <end position="242"/>
    </location>
</feature>
<feature type="compositionally biased region" description="Pro residues" evidence="1">
    <location>
        <begin position="282"/>
        <end position="296"/>
    </location>
</feature>
<evidence type="ECO:0000256" key="1">
    <source>
        <dbReference type="SAM" id="MobiDB-lite"/>
    </source>
</evidence>
<feature type="compositionally biased region" description="Pro residues" evidence="1">
    <location>
        <begin position="200"/>
        <end position="211"/>
    </location>
</feature>
<dbReference type="InterPro" id="IPR036689">
    <property type="entry name" value="ESAT-6-like_sf"/>
</dbReference>
<dbReference type="SUPFAM" id="SSF140453">
    <property type="entry name" value="EsxAB dimer-like"/>
    <property type="match status" value="1"/>
</dbReference>
<dbReference type="InterPro" id="IPR010310">
    <property type="entry name" value="T7SS_ESAT-6-like"/>
</dbReference>
<feature type="compositionally biased region" description="Low complexity" evidence="1">
    <location>
        <begin position="271"/>
        <end position="280"/>
    </location>
</feature>
<protein>
    <submittedName>
        <fullName evidence="2">Type VII secretion system (Wss) protein ESAT-6</fullName>
    </submittedName>
</protein>
<dbReference type="OrthoDB" id="4527402at2"/>
<dbReference type="Gene3D" id="1.20.1260.20">
    <property type="entry name" value="PPE superfamily"/>
    <property type="match status" value="1"/>
</dbReference>
<feature type="compositionally biased region" description="Gly residues" evidence="1">
    <location>
        <begin position="328"/>
        <end position="341"/>
    </location>
</feature>
<feature type="compositionally biased region" description="Low complexity" evidence="1">
    <location>
        <begin position="243"/>
        <end position="253"/>
    </location>
</feature>
<feature type="compositionally biased region" description="Low complexity" evidence="1">
    <location>
        <begin position="315"/>
        <end position="327"/>
    </location>
</feature>
<keyword evidence="3" id="KW-1185">Reference proteome</keyword>
<dbReference type="InterPro" id="IPR038332">
    <property type="entry name" value="PPE_sf"/>
</dbReference>
<feature type="compositionally biased region" description="Polar residues" evidence="1">
    <location>
        <begin position="254"/>
        <end position="270"/>
    </location>
</feature>
<name>A0A366DC96_9NOCA</name>
<proteinExistence type="predicted"/>
<gene>
    <name evidence="2" type="ORF">DFR74_11250</name>
</gene>
<feature type="compositionally biased region" description="Polar residues" evidence="1">
    <location>
        <begin position="181"/>
        <end position="190"/>
    </location>
</feature>
<dbReference type="STRING" id="1210090.GCA_001613185_04979"/>
<dbReference type="EMBL" id="QNRE01000012">
    <property type="protein sequence ID" value="RBO86878.1"/>
    <property type="molecule type" value="Genomic_DNA"/>
</dbReference>
<comment type="caution">
    <text evidence="2">The sequence shown here is derived from an EMBL/GenBank/DDBJ whole genome shotgun (WGS) entry which is preliminary data.</text>
</comment>
<evidence type="ECO:0000313" key="3">
    <source>
        <dbReference type="Proteomes" id="UP000252586"/>
    </source>
</evidence>
<dbReference type="Proteomes" id="UP000252586">
    <property type="component" value="Unassembled WGS sequence"/>
</dbReference>
<reference evidence="2 3" key="1">
    <citation type="submission" date="2018-06" db="EMBL/GenBank/DDBJ databases">
        <title>Genomic Encyclopedia of Type Strains, Phase IV (KMG-IV): sequencing the most valuable type-strain genomes for metagenomic binning, comparative biology and taxonomic classification.</title>
        <authorList>
            <person name="Goeker M."/>
        </authorList>
    </citation>
    <scope>NUCLEOTIDE SEQUENCE [LARGE SCALE GENOMIC DNA]</scope>
    <source>
        <strain evidence="2 3">DSM 44599</strain>
    </source>
</reference>
<dbReference type="RefSeq" id="WP_067511709.1">
    <property type="nucleotide sequence ID" value="NZ_QNRE01000012.1"/>
</dbReference>
<dbReference type="AlphaFoldDB" id="A0A366DC96"/>
<feature type="region of interest" description="Disordered" evidence="1">
    <location>
        <begin position="172"/>
        <end position="384"/>
    </location>
</feature>
<sequence>MTQNEQTRITDGGENPRKYKHVDISAAFNPLQPGSGHDIASRYSALATQWEAGVGVFDSSIKKSISTAWEGEAATQSKDAIERYTKSAHEMTDPLRLLGTRVAAAAQAISETNNRLPEPVEEKHPLHKDSWPWVGTNRDSVIEDRQEEAQAVMSDYYVKPFLGLDGQIPVLPKPVDPTNPLDISTPTGANSDDPGGTPGSPGPGTPGPGTPGPGTGEDPATEEPEEEEQPDDETPDDTDDTSTDPASTDPSSTNPASTQPDQNRPTTPTVPSGTNPAGTPGSPGPGTPGSPGPGSTPSPGRSVQSLQGVPGSGSAGAASAATNRAMSGLGGMGMPGAGARGGKGDEESNRGVPDYLINQENTDELLGEIPKTIPGGVIGEHPSD</sequence>
<dbReference type="Pfam" id="PF06013">
    <property type="entry name" value="WXG100"/>
    <property type="match status" value="1"/>
</dbReference>
<evidence type="ECO:0000313" key="2">
    <source>
        <dbReference type="EMBL" id="RBO86878.1"/>
    </source>
</evidence>
<organism evidence="2 3">
    <name type="scientific">Nocardia puris</name>
    <dbReference type="NCBI Taxonomy" id="208602"/>
    <lineage>
        <taxon>Bacteria</taxon>
        <taxon>Bacillati</taxon>
        <taxon>Actinomycetota</taxon>
        <taxon>Actinomycetes</taxon>
        <taxon>Mycobacteriales</taxon>
        <taxon>Nocardiaceae</taxon>
        <taxon>Nocardia</taxon>
    </lineage>
</organism>